<accession>A0ABP6WDK6</accession>
<dbReference type="Proteomes" id="UP001500795">
    <property type="component" value="Unassembled WGS sequence"/>
</dbReference>
<dbReference type="EMBL" id="BAABCX010000006">
    <property type="protein sequence ID" value="GAA3549268.1"/>
    <property type="molecule type" value="Genomic_DNA"/>
</dbReference>
<protein>
    <submittedName>
        <fullName evidence="1">DUF2390 domain-containing protein</fullName>
    </submittedName>
</protein>
<gene>
    <name evidence="1" type="ORF">GCM10022394_31810</name>
</gene>
<dbReference type="NCBIfam" id="TIGR02444">
    <property type="entry name" value="TIGR02444 family protein"/>
    <property type="match status" value="1"/>
</dbReference>
<sequence>MSITSSSFWQFSSRHYGKPGVAPACLALQDNHGANINLLLLLLMLEQQGLTVPLAPFNNRALQRARLFDQWRDLRKNLKHDLPSEQYQQLLQHELELERWQQAELLQVLDEHPAVTGSGALLTYLTQSGVADAPLWQARLAGTLQEK</sequence>
<keyword evidence="2" id="KW-1185">Reference proteome</keyword>
<dbReference type="Pfam" id="PF09523">
    <property type="entry name" value="DUF2390"/>
    <property type="match status" value="1"/>
</dbReference>
<dbReference type="RefSeq" id="WP_344959806.1">
    <property type="nucleotide sequence ID" value="NZ_BAABCX010000006.1"/>
</dbReference>
<dbReference type="InterPro" id="IPR012659">
    <property type="entry name" value="CHP02444"/>
</dbReference>
<reference evidence="2" key="1">
    <citation type="journal article" date="2019" name="Int. J. Syst. Evol. Microbiol.">
        <title>The Global Catalogue of Microorganisms (GCM) 10K type strain sequencing project: providing services to taxonomists for standard genome sequencing and annotation.</title>
        <authorList>
            <consortium name="The Broad Institute Genomics Platform"/>
            <consortium name="The Broad Institute Genome Sequencing Center for Infectious Disease"/>
            <person name="Wu L."/>
            <person name="Ma J."/>
        </authorList>
    </citation>
    <scope>NUCLEOTIDE SEQUENCE [LARGE SCALE GENOMIC DNA]</scope>
    <source>
        <strain evidence="2">JCM 17110</strain>
    </source>
</reference>
<evidence type="ECO:0000313" key="2">
    <source>
        <dbReference type="Proteomes" id="UP001500795"/>
    </source>
</evidence>
<evidence type="ECO:0000313" key="1">
    <source>
        <dbReference type="EMBL" id="GAA3549268.1"/>
    </source>
</evidence>
<proteinExistence type="predicted"/>
<organism evidence="1 2">
    <name type="scientific">Zobellella aerophila</name>
    <dbReference type="NCBI Taxonomy" id="870480"/>
    <lineage>
        <taxon>Bacteria</taxon>
        <taxon>Pseudomonadati</taxon>
        <taxon>Pseudomonadota</taxon>
        <taxon>Gammaproteobacteria</taxon>
        <taxon>Aeromonadales</taxon>
        <taxon>Aeromonadaceae</taxon>
        <taxon>Zobellella</taxon>
    </lineage>
</organism>
<name>A0ABP6WDK6_9GAMM</name>
<comment type="caution">
    <text evidence="1">The sequence shown here is derived from an EMBL/GenBank/DDBJ whole genome shotgun (WGS) entry which is preliminary data.</text>
</comment>